<reference evidence="1" key="1">
    <citation type="journal article" date="2021" name="Open Biol.">
        <title>Shared evolutionary footprints suggest mitochondrial oxidative damage underlies multiple complex I losses in fungi.</title>
        <authorList>
            <person name="Schikora-Tamarit M.A."/>
            <person name="Marcet-Houben M."/>
            <person name="Nosek J."/>
            <person name="Gabaldon T."/>
        </authorList>
    </citation>
    <scope>NUCLEOTIDE SEQUENCE</scope>
    <source>
        <strain evidence="1">CBS2887</strain>
    </source>
</reference>
<comment type="caution">
    <text evidence="1">The sequence shown here is derived from an EMBL/GenBank/DDBJ whole genome shotgun (WGS) entry which is preliminary data.</text>
</comment>
<protein>
    <submittedName>
        <fullName evidence="1">Uncharacterized protein</fullName>
    </submittedName>
</protein>
<evidence type="ECO:0000313" key="2">
    <source>
        <dbReference type="Proteomes" id="UP000774326"/>
    </source>
</evidence>
<proteinExistence type="predicted"/>
<reference evidence="1" key="2">
    <citation type="submission" date="2021-01" db="EMBL/GenBank/DDBJ databases">
        <authorList>
            <person name="Schikora-Tamarit M.A."/>
        </authorList>
    </citation>
    <scope>NUCLEOTIDE SEQUENCE</scope>
    <source>
        <strain evidence="1">CBS2887</strain>
    </source>
</reference>
<keyword evidence="2" id="KW-1185">Reference proteome</keyword>
<name>A0A9P8Q1L9_WICPI</name>
<dbReference type="EMBL" id="JAEUBG010004367">
    <property type="protein sequence ID" value="KAH3681580.1"/>
    <property type="molecule type" value="Genomic_DNA"/>
</dbReference>
<evidence type="ECO:0000313" key="1">
    <source>
        <dbReference type="EMBL" id="KAH3681580.1"/>
    </source>
</evidence>
<sequence>MTIKSKESPTPARVLTINPSHESLIEMSKNACNSSTSVEFLDVANWNLPGISFKVFCNNCLLFFKGKLITGSPFRHKISKAKRQT</sequence>
<accession>A0A9P8Q1L9</accession>
<gene>
    <name evidence="1" type="ORF">WICPIJ_007454</name>
</gene>
<organism evidence="1 2">
    <name type="scientific">Wickerhamomyces pijperi</name>
    <name type="common">Yeast</name>
    <name type="synonym">Pichia pijperi</name>
    <dbReference type="NCBI Taxonomy" id="599730"/>
    <lineage>
        <taxon>Eukaryota</taxon>
        <taxon>Fungi</taxon>
        <taxon>Dikarya</taxon>
        <taxon>Ascomycota</taxon>
        <taxon>Saccharomycotina</taxon>
        <taxon>Saccharomycetes</taxon>
        <taxon>Phaffomycetales</taxon>
        <taxon>Wickerhamomycetaceae</taxon>
        <taxon>Wickerhamomyces</taxon>
    </lineage>
</organism>
<dbReference type="AlphaFoldDB" id="A0A9P8Q1L9"/>
<dbReference type="Proteomes" id="UP000774326">
    <property type="component" value="Unassembled WGS sequence"/>
</dbReference>